<feature type="transmembrane region" description="Helical" evidence="2">
    <location>
        <begin position="52"/>
        <end position="76"/>
    </location>
</feature>
<dbReference type="STRING" id="1081104.A0A162N194"/>
<dbReference type="AlphaFoldDB" id="A0A162N194"/>
<dbReference type="EMBL" id="AZHB01000001">
    <property type="protein sequence ID" value="OAA73879.1"/>
    <property type="molecule type" value="Genomic_DNA"/>
</dbReference>
<keyword evidence="2" id="KW-0472">Membrane</keyword>
<feature type="transmembrane region" description="Helical" evidence="2">
    <location>
        <begin position="20"/>
        <end position="45"/>
    </location>
</feature>
<evidence type="ECO:0000313" key="5">
    <source>
        <dbReference type="Proteomes" id="UP000076744"/>
    </source>
</evidence>
<evidence type="ECO:0000313" key="4">
    <source>
        <dbReference type="EMBL" id="OAA73879.1"/>
    </source>
</evidence>
<protein>
    <recommendedName>
        <fullName evidence="3">DUF7598 domain-containing protein</fullName>
    </recommendedName>
</protein>
<dbReference type="Pfam" id="PF24535">
    <property type="entry name" value="DUF7598"/>
    <property type="match status" value="1"/>
</dbReference>
<evidence type="ECO:0000256" key="1">
    <source>
        <dbReference type="SAM" id="MobiDB-lite"/>
    </source>
</evidence>
<feature type="region of interest" description="Disordered" evidence="1">
    <location>
        <begin position="213"/>
        <end position="270"/>
    </location>
</feature>
<gene>
    <name evidence="4" type="ORF">ISF_00780</name>
</gene>
<proteinExistence type="predicted"/>
<feature type="transmembrane region" description="Helical" evidence="2">
    <location>
        <begin position="96"/>
        <end position="114"/>
    </location>
</feature>
<feature type="domain" description="DUF7598" evidence="3">
    <location>
        <begin position="18"/>
        <end position="155"/>
    </location>
</feature>
<organism evidence="4 5">
    <name type="scientific">Cordyceps fumosorosea (strain ARSEF 2679)</name>
    <name type="common">Isaria fumosorosea</name>
    <dbReference type="NCBI Taxonomy" id="1081104"/>
    <lineage>
        <taxon>Eukaryota</taxon>
        <taxon>Fungi</taxon>
        <taxon>Dikarya</taxon>
        <taxon>Ascomycota</taxon>
        <taxon>Pezizomycotina</taxon>
        <taxon>Sordariomycetes</taxon>
        <taxon>Hypocreomycetidae</taxon>
        <taxon>Hypocreales</taxon>
        <taxon>Cordycipitaceae</taxon>
        <taxon>Cordyceps</taxon>
    </lineage>
</organism>
<keyword evidence="5" id="KW-1185">Reference proteome</keyword>
<keyword evidence="2" id="KW-0812">Transmembrane</keyword>
<name>A0A162N194_CORFA</name>
<dbReference type="RefSeq" id="XP_018708837.1">
    <property type="nucleotide sequence ID" value="XM_018844387.1"/>
</dbReference>
<dbReference type="Proteomes" id="UP000076744">
    <property type="component" value="Unassembled WGS sequence"/>
</dbReference>
<evidence type="ECO:0000256" key="2">
    <source>
        <dbReference type="SAM" id="Phobius"/>
    </source>
</evidence>
<dbReference type="GeneID" id="30017072"/>
<accession>A0A162N194</accession>
<reference evidence="4 5" key="1">
    <citation type="journal article" date="2016" name="Genome Biol. Evol.">
        <title>Divergent and convergent evolution of fungal pathogenicity.</title>
        <authorList>
            <person name="Shang Y."/>
            <person name="Xiao G."/>
            <person name="Zheng P."/>
            <person name="Cen K."/>
            <person name="Zhan S."/>
            <person name="Wang C."/>
        </authorList>
    </citation>
    <scope>NUCLEOTIDE SEQUENCE [LARGE SCALE GENOMIC DNA]</scope>
    <source>
        <strain evidence="4 5">ARSEF 2679</strain>
    </source>
</reference>
<feature type="transmembrane region" description="Helical" evidence="2">
    <location>
        <begin position="134"/>
        <end position="156"/>
    </location>
</feature>
<dbReference type="OrthoDB" id="5327148at2759"/>
<keyword evidence="2" id="KW-1133">Transmembrane helix</keyword>
<dbReference type="InterPro" id="IPR056019">
    <property type="entry name" value="DUF7598"/>
</dbReference>
<evidence type="ECO:0000259" key="3">
    <source>
        <dbReference type="Pfam" id="PF24535"/>
    </source>
</evidence>
<comment type="caution">
    <text evidence="4">The sequence shown here is derived from an EMBL/GenBank/DDBJ whole genome shotgun (WGS) entry which is preliminary data.</text>
</comment>
<sequence length="270" mass="29539">MPFGMPRSAGPLNLNGFGYWVLQGLRVCTVITLLAAAAGCWVLIIQVDKYKTFFVFQCLSFFFTSMGCLFLITAEFPVIKFLRNFYKESWPVLSDGHGVGWMGAAIVIIGFHVLGSLNEQGYDTDAFTGHFSQLVLASGILCVLFGCLNIIAALIWRDAKHGITSRDIRRDGSLAGDGATLPSYSASPAASVRNEKTRSKFLSKVWKRGGDNERPNISAPFSDERLNAQPRVTSPIVPGLKRPDTALHPMHGHPDRASSQYSVADNAPRV</sequence>